<keyword evidence="3" id="KW-0235">DNA replication</keyword>
<dbReference type="GO" id="GO:1902977">
    <property type="term" value="P:mitotic DNA replication preinitiation complex assembly"/>
    <property type="evidence" value="ECO:0007669"/>
    <property type="project" value="TreeGrafter"/>
</dbReference>
<evidence type="ECO:0000256" key="3">
    <source>
        <dbReference type="ARBA" id="ARBA00022705"/>
    </source>
</evidence>
<dbReference type="Pfam" id="PF02724">
    <property type="entry name" value="CDC45"/>
    <property type="match status" value="1"/>
</dbReference>
<dbReference type="GO" id="GO:0031261">
    <property type="term" value="C:DNA replication preinitiation complex"/>
    <property type="evidence" value="ECO:0007669"/>
    <property type="project" value="TreeGrafter"/>
</dbReference>
<dbReference type="GO" id="GO:0051301">
    <property type="term" value="P:cell division"/>
    <property type="evidence" value="ECO:0007669"/>
    <property type="project" value="UniProtKB-KW"/>
</dbReference>
<dbReference type="GO" id="GO:0003697">
    <property type="term" value="F:single-stranded DNA binding"/>
    <property type="evidence" value="ECO:0007669"/>
    <property type="project" value="TreeGrafter"/>
</dbReference>
<organism evidence="6">
    <name type="scientific">Parasteatoda tepidariorum</name>
    <name type="common">Common house spider</name>
    <name type="synonym">Achaearanea tepidariorum</name>
    <dbReference type="NCBI Taxonomy" id="114398"/>
    <lineage>
        <taxon>Eukaryota</taxon>
        <taxon>Metazoa</taxon>
        <taxon>Ecdysozoa</taxon>
        <taxon>Arthropoda</taxon>
        <taxon>Chelicerata</taxon>
        <taxon>Arachnida</taxon>
        <taxon>Araneae</taxon>
        <taxon>Araneomorphae</taxon>
        <taxon>Entelegynae</taxon>
        <taxon>Araneoidea</taxon>
        <taxon>Theridiidae</taxon>
        <taxon>Parasteatoda</taxon>
    </lineage>
</organism>
<comment type="similarity">
    <text evidence="2">Belongs to the CDC45 family.</text>
</comment>
<evidence type="ECO:0000256" key="2">
    <source>
        <dbReference type="ARBA" id="ARBA00010727"/>
    </source>
</evidence>
<evidence type="ECO:0000256" key="1">
    <source>
        <dbReference type="ARBA" id="ARBA00004123"/>
    </source>
</evidence>
<name>A0A2L2YIT8_PARTP</name>
<keyword evidence="4" id="KW-0539">Nucleus</keyword>
<sequence>MFTTSTVTRIRLVMKPEDCENIPAYTDIFRDEDSADEDEEMGRPTEETIMRRRDKRLWEENRNKIMFEYSQISYFGESSSCIMFDLAWKMSRDNNDLLWWSIIGFTEQFVMNKVESDKYIMNASLMQNHVTRLNCADVGTFNSVSCMKISFDKELNLSLYRHWSIYDSMLNSKYTACKFKLWSGKGKQNMREFLASIGLPLSQCRQKFLSMDMEIRNNVCSWMEANCDKYRLDQMVFGSFNSQFGFKGKFSATDVVLAISALLESTEKEKTAADKFQDASDALRKGEVNAIKRGIELAKLRLEAIFKQVQNFIALKHVRPAGPFLHATVPTSTHDFKYFCYPSCLTMLGNFLLEAHVCSRRSNRAGSLPLILFAPDEQEYDQCMVVGIPPLSERSPRNFFGKAFEQAAEQARIFINQDLFYTSIVYIKRNDQAKFLDALFLLLS</sequence>
<dbReference type="InterPro" id="IPR003874">
    <property type="entry name" value="CDC45"/>
</dbReference>
<dbReference type="OrthoDB" id="10258882at2759"/>
<evidence type="ECO:0000256" key="5">
    <source>
        <dbReference type="ARBA" id="ARBA00023306"/>
    </source>
</evidence>
<protein>
    <submittedName>
        <fullName evidence="6">Cell division control protein 45-like protein</fullName>
    </submittedName>
</protein>
<evidence type="ECO:0000256" key="4">
    <source>
        <dbReference type="ARBA" id="ARBA00023242"/>
    </source>
</evidence>
<dbReference type="GO" id="GO:0006270">
    <property type="term" value="P:DNA replication initiation"/>
    <property type="evidence" value="ECO:0007669"/>
    <property type="project" value="InterPro"/>
</dbReference>
<proteinExistence type="evidence at transcript level"/>
<dbReference type="GO" id="GO:0003682">
    <property type="term" value="F:chromatin binding"/>
    <property type="evidence" value="ECO:0007669"/>
    <property type="project" value="TreeGrafter"/>
</dbReference>
<dbReference type="GO" id="GO:0000727">
    <property type="term" value="P:double-strand break repair via break-induced replication"/>
    <property type="evidence" value="ECO:0007669"/>
    <property type="project" value="TreeGrafter"/>
</dbReference>
<dbReference type="PANTHER" id="PTHR10507">
    <property type="entry name" value="CDC45-RELATED PROTEIN"/>
    <property type="match status" value="1"/>
</dbReference>
<accession>A0A2L2YIT8</accession>
<comment type="subcellular location">
    <subcellularLocation>
        <location evidence="1">Nucleus</location>
    </subcellularLocation>
</comment>
<reference evidence="6" key="1">
    <citation type="journal article" date="2016" name="Mol. Ecol. Resour.">
        <title>Evaluation of the impact of RNA preservation methods of spiders for de novo transcriptome assembly.</title>
        <authorList>
            <person name="Kono N."/>
            <person name="Nakamura H."/>
            <person name="Ito Y."/>
            <person name="Tomita M."/>
            <person name="Arakawa K."/>
        </authorList>
    </citation>
    <scope>NUCLEOTIDE SEQUENCE</scope>
    <source>
        <tissue evidence="6">Whole body</tissue>
    </source>
</reference>
<keyword evidence="5" id="KW-0131">Cell cycle</keyword>
<dbReference type="GO" id="GO:0003688">
    <property type="term" value="F:DNA replication origin binding"/>
    <property type="evidence" value="ECO:0007669"/>
    <property type="project" value="TreeGrafter"/>
</dbReference>
<dbReference type="PANTHER" id="PTHR10507:SF0">
    <property type="entry name" value="CELL DIVISION CONTROL PROTEIN 45 HOMOLOG"/>
    <property type="match status" value="1"/>
</dbReference>
<dbReference type="EMBL" id="IAAA01026546">
    <property type="protein sequence ID" value="LAA07280.1"/>
    <property type="molecule type" value="mRNA"/>
</dbReference>
<dbReference type="AlphaFoldDB" id="A0A2L2YIT8"/>
<keyword evidence="6" id="KW-0132">Cell division</keyword>
<evidence type="ECO:0000313" key="6">
    <source>
        <dbReference type="EMBL" id="LAA07280.1"/>
    </source>
</evidence>